<name>A0ABY7JUX2_9FIRM</name>
<reference evidence="2" key="1">
    <citation type="submission" date="2022-12" db="EMBL/GenBank/DDBJ databases">
        <title>Peptostreptococcus.</title>
        <authorList>
            <person name="Lee S.H."/>
        </authorList>
    </citation>
    <scope>NUCLEOTIDE SEQUENCE</scope>
    <source>
        <strain evidence="2">CBA3647</strain>
    </source>
</reference>
<dbReference type="Proteomes" id="UP001164187">
    <property type="component" value="Chromosome"/>
</dbReference>
<feature type="transmembrane region" description="Helical" evidence="1">
    <location>
        <begin position="136"/>
        <end position="155"/>
    </location>
</feature>
<feature type="transmembrane region" description="Helical" evidence="1">
    <location>
        <begin position="167"/>
        <end position="188"/>
    </location>
</feature>
<feature type="transmembrane region" description="Helical" evidence="1">
    <location>
        <begin position="326"/>
        <end position="350"/>
    </location>
</feature>
<proteinExistence type="predicted"/>
<evidence type="ECO:0000256" key="1">
    <source>
        <dbReference type="SAM" id="Phobius"/>
    </source>
</evidence>
<keyword evidence="1" id="KW-0812">Transmembrane</keyword>
<dbReference type="PANTHER" id="PTHR31061:SF24">
    <property type="entry name" value="LD22376P"/>
    <property type="match status" value="1"/>
</dbReference>
<gene>
    <name evidence="2" type="ORF">O0R46_03480</name>
</gene>
<feature type="transmembrane region" description="Helical" evidence="1">
    <location>
        <begin position="419"/>
        <end position="438"/>
    </location>
</feature>
<organism evidence="2 3">
    <name type="scientific">Peptostreptococcus equinus</name>
    <dbReference type="NCBI Taxonomy" id="3003601"/>
    <lineage>
        <taxon>Bacteria</taxon>
        <taxon>Bacillati</taxon>
        <taxon>Bacillota</taxon>
        <taxon>Clostridia</taxon>
        <taxon>Peptostreptococcales</taxon>
        <taxon>Peptostreptococcaceae</taxon>
        <taxon>Peptostreptococcus</taxon>
    </lineage>
</organism>
<keyword evidence="1" id="KW-0472">Membrane</keyword>
<feature type="transmembrane region" description="Helical" evidence="1">
    <location>
        <begin position="31"/>
        <end position="51"/>
    </location>
</feature>
<sequence length="445" mass="51871">MANKDKIYEIYKEYIFRYREKRALDKEFSNTRIASIDFIRGILVIFSLIIINQGLENNISNTFKISQWNGITFADLIVPMLLITMGMSVPFFIKKYLRIYDSFSIIMEKIFIKFLFLFIIGIFINLIYYFNQGIRITGPLQLIAINYVIITFIYLGLVRLKIKNNNLGLLMVFMALIWSMIFTIIAYINGFNISNNTFVTVDRRLLSMFMTTSGINPEGILASFSSLSLSMLGVSIGCIFNKKHVSDKKYIKYIRNSSIKRNGFNRSSLWHDIKSWLNPRSIKAILSNYYRINDQVKKLVDLLILTILFLLFSNIISIWIPVNRNVFSISFITRIGSYMYFIMMVLYALFDIAKYRRIGRLIRRIGMNSILVTVLSIILYKLINLIHIKSIYTDTWLPLNNWICTDFIVPISGLYNASFLYSIIATLVCVGISWILIYKDIKINL</sequence>
<feature type="transmembrane region" description="Helical" evidence="1">
    <location>
        <begin position="71"/>
        <end position="93"/>
    </location>
</feature>
<feature type="transmembrane region" description="Helical" evidence="1">
    <location>
        <begin position="220"/>
        <end position="240"/>
    </location>
</feature>
<evidence type="ECO:0008006" key="4">
    <source>
        <dbReference type="Google" id="ProtNLM"/>
    </source>
</evidence>
<dbReference type="PANTHER" id="PTHR31061">
    <property type="entry name" value="LD22376P"/>
    <property type="match status" value="1"/>
</dbReference>
<dbReference type="RefSeq" id="WP_269312190.1">
    <property type="nucleotide sequence ID" value="NZ_CP114052.1"/>
</dbReference>
<feature type="transmembrane region" description="Helical" evidence="1">
    <location>
        <begin position="299"/>
        <end position="320"/>
    </location>
</feature>
<dbReference type="EMBL" id="CP114052">
    <property type="protein sequence ID" value="WAW15517.1"/>
    <property type="molecule type" value="Genomic_DNA"/>
</dbReference>
<feature type="transmembrane region" description="Helical" evidence="1">
    <location>
        <begin position="370"/>
        <end position="392"/>
    </location>
</feature>
<protein>
    <recommendedName>
        <fullName evidence="4">DUF5009 domain-containing protein</fullName>
    </recommendedName>
</protein>
<evidence type="ECO:0000313" key="3">
    <source>
        <dbReference type="Proteomes" id="UP001164187"/>
    </source>
</evidence>
<keyword evidence="1" id="KW-1133">Transmembrane helix</keyword>
<evidence type="ECO:0000313" key="2">
    <source>
        <dbReference type="EMBL" id="WAW15517.1"/>
    </source>
</evidence>
<keyword evidence="3" id="KW-1185">Reference proteome</keyword>
<accession>A0ABY7JUX2</accession>
<feature type="transmembrane region" description="Helical" evidence="1">
    <location>
        <begin position="114"/>
        <end position="130"/>
    </location>
</feature>